<evidence type="ECO:0000256" key="3">
    <source>
        <dbReference type="ARBA" id="ARBA00022475"/>
    </source>
</evidence>
<dbReference type="InterPro" id="IPR004638">
    <property type="entry name" value="EmrB-like"/>
</dbReference>
<feature type="transmembrane region" description="Helical" evidence="7">
    <location>
        <begin position="205"/>
        <end position="225"/>
    </location>
</feature>
<dbReference type="InterPro" id="IPR036259">
    <property type="entry name" value="MFS_trans_sf"/>
</dbReference>
<name>A0ABQ5MIS0_9FLAO</name>
<keyword evidence="5 7" id="KW-1133">Transmembrane helix</keyword>
<dbReference type="NCBIfam" id="TIGR00711">
    <property type="entry name" value="efflux_EmrB"/>
    <property type="match status" value="1"/>
</dbReference>
<dbReference type="Pfam" id="PF07690">
    <property type="entry name" value="MFS_1"/>
    <property type="match status" value="1"/>
</dbReference>
<accession>A0ABQ5MIS0</accession>
<feature type="transmembrane region" description="Helical" evidence="7">
    <location>
        <begin position="305"/>
        <end position="328"/>
    </location>
</feature>
<gene>
    <name evidence="9" type="ORF">Y10_16460</name>
</gene>
<evidence type="ECO:0000256" key="4">
    <source>
        <dbReference type="ARBA" id="ARBA00022692"/>
    </source>
</evidence>
<feature type="transmembrane region" description="Helical" evidence="7">
    <location>
        <begin position="271"/>
        <end position="293"/>
    </location>
</feature>
<keyword evidence="10" id="KW-1185">Reference proteome</keyword>
<keyword evidence="6 7" id="KW-0472">Membrane</keyword>
<keyword evidence="3" id="KW-1003">Cell membrane</keyword>
<protein>
    <submittedName>
        <fullName evidence="9">MFS transporter</fullName>
    </submittedName>
</protein>
<evidence type="ECO:0000256" key="1">
    <source>
        <dbReference type="ARBA" id="ARBA00004651"/>
    </source>
</evidence>
<evidence type="ECO:0000259" key="8">
    <source>
        <dbReference type="PROSITE" id="PS50850"/>
    </source>
</evidence>
<organism evidence="9 10">
    <name type="scientific">Neptunitalea lumnitzerae</name>
    <dbReference type="NCBI Taxonomy" id="2965509"/>
    <lineage>
        <taxon>Bacteria</taxon>
        <taxon>Pseudomonadati</taxon>
        <taxon>Bacteroidota</taxon>
        <taxon>Flavobacteriia</taxon>
        <taxon>Flavobacteriales</taxon>
        <taxon>Flavobacteriaceae</taxon>
        <taxon>Neptunitalea</taxon>
    </lineage>
</organism>
<feature type="transmembrane region" description="Helical" evidence="7">
    <location>
        <begin position="412"/>
        <end position="431"/>
    </location>
</feature>
<feature type="transmembrane region" description="Helical" evidence="7">
    <location>
        <begin position="246"/>
        <end position="265"/>
    </location>
</feature>
<evidence type="ECO:0000256" key="5">
    <source>
        <dbReference type="ARBA" id="ARBA00022989"/>
    </source>
</evidence>
<dbReference type="SUPFAM" id="SSF103473">
    <property type="entry name" value="MFS general substrate transporter"/>
    <property type="match status" value="1"/>
</dbReference>
<dbReference type="Gene3D" id="1.20.1720.10">
    <property type="entry name" value="Multidrug resistance protein D"/>
    <property type="match status" value="1"/>
</dbReference>
<dbReference type="EMBL" id="BRVO01000002">
    <property type="protein sequence ID" value="GLB49278.1"/>
    <property type="molecule type" value="Genomic_DNA"/>
</dbReference>
<dbReference type="InterPro" id="IPR011701">
    <property type="entry name" value="MFS"/>
</dbReference>
<evidence type="ECO:0000313" key="9">
    <source>
        <dbReference type="EMBL" id="GLB49278.1"/>
    </source>
</evidence>
<feature type="transmembrane region" description="Helical" evidence="7">
    <location>
        <begin position="31"/>
        <end position="49"/>
    </location>
</feature>
<comment type="subcellular location">
    <subcellularLocation>
        <location evidence="1">Cell membrane</location>
        <topology evidence="1">Multi-pass membrane protein</topology>
    </subcellularLocation>
</comment>
<dbReference type="PANTHER" id="PTHR23501:SF1">
    <property type="entry name" value="TRANSPORT PROTEIN HSRA-RELATED"/>
    <property type="match status" value="1"/>
</dbReference>
<evidence type="ECO:0000256" key="6">
    <source>
        <dbReference type="ARBA" id="ARBA00023136"/>
    </source>
</evidence>
<dbReference type="Proteomes" id="UP001143543">
    <property type="component" value="Unassembled WGS sequence"/>
</dbReference>
<feature type="transmembrane region" description="Helical" evidence="7">
    <location>
        <begin position="143"/>
        <end position="166"/>
    </location>
</feature>
<feature type="transmembrane region" description="Helical" evidence="7">
    <location>
        <begin position="178"/>
        <end position="199"/>
    </location>
</feature>
<dbReference type="PANTHER" id="PTHR23501">
    <property type="entry name" value="MAJOR FACILITATOR SUPERFAMILY"/>
    <property type="match status" value="1"/>
</dbReference>
<feature type="domain" description="Major facilitator superfamily (MFS) profile" evidence="8">
    <location>
        <begin position="1"/>
        <end position="435"/>
    </location>
</feature>
<feature type="transmembrane region" description="Helical" evidence="7">
    <location>
        <begin position="56"/>
        <end position="76"/>
    </location>
</feature>
<comment type="caution">
    <text evidence="9">The sequence shown here is derived from an EMBL/GenBank/DDBJ whole genome shotgun (WGS) entry which is preliminary data.</text>
</comment>
<dbReference type="InterPro" id="IPR020846">
    <property type="entry name" value="MFS_dom"/>
</dbReference>
<feature type="transmembrane region" description="Helical" evidence="7">
    <location>
        <begin position="82"/>
        <end position="103"/>
    </location>
</feature>
<evidence type="ECO:0000256" key="7">
    <source>
        <dbReference type="SAM" id="Phobius"/>
    </source>
</evidence>
<reference evidence="9" key="1">
    <citation type="submission" date="2022-07" db="EMBL/GenBank/DDBJ databases">
        <title>Taxonomy of Novel Oxalotrophic and Methylotrophic Bacteria.</title>
        <authorList>
            <person name="Sahin N."/>
            <person name="Tani A."/>
        </authorList>
    </citation>
    <scope>NUCLEOTIDE SEQUENCE</scope>
    <source>
        <strain evidence="9">Y10</strain>
    </source>
</reference>
<feature type="transmembrane region" description="Helical" evidence="7">
    <location>
        <begin position="115"/>
        <end position="137"/>
    </location>
</feature>
<keyword evidence="4 7" id="KW-0812">Transmembrane</keyword>
<keyword evidence="2" id="KW-0813">Transport</keyword>
<sequence>MENLDSTAITTAIPKMAQDFSVDPVTMSMGITSYVIMLAVFIPISGWFAERFGTRNIFSIAIAGFTISSALCGLSYSLPIFIGARILQGIFGALMVPVGRLAVLSNTEKKDLVTTIAYLSWPGLAGPICGPFLGGFFTTYFTWHWIFFVNVPLGIIAILLTFKYIPKSTQHFKKKLDWVGFLLSGIGLLAFMIGIELASETHINLALVISLFVGALILLGISVWHSFKIEHPLIDYSVMKIRTFKVTFTSGTITQIVINTAPYVLPLFFQIGFGMSAFNAGLLYMFSMIGNLAMKPATIWITRKFNFKAVLVVNGLLLALAVFLQSYLQPETPYWLMAALLFCSGLTRSMQYSSMNTLAFADINDKEMNNANTLNSTLRQIALATGISIGALLLHLSANYHGNGSNYQVEDFQLTLQIIAIIGVLAIYDFFTIKKTDALNVRNKKA</sequence>
<dbReference type="PROSITE" id="PS50850">
    <property type="entry name" value="MFS"/>
    <property type="match status" value="1"/>
</dbReference>
<dbReference type="Gene3D" id="1.20.1250.20">
    <property type="entry name" value="MFS general substrate transporter like domains"/>
    <property type="match status" value="1"/>
</dbReference>
<proteinExistence type="predicted"/>
<evidence type="ECO:0000256" key="2">
    <source>
        <dbReference type="ARBA" id="ARBA00022448"/>
    </source>
</evidence>
<evidence type="ECO:0000313" key="10">
    <source>
        <dbReference type="Proteomes" id="UP001143543"/>
    </source>
</evidence>
<feature type="transmembrane region" description="Helical" evidence="7">
    <location>
        <begin position="381"/>
        <end position="400"/>
    </location>
</feature>
<feature type="transmembrane region" description="Helical" evidence="7">
    <location>
        <begin position="334"/>
        <end position="350"/>
    </location>
</feature>